<dbReference type="RefSeq" id="WP_271140249.1">
    <property type="nucleotide sequence ID" value="NZ_JAPYYP010000014.1"/>
</dbReference>
<dbReference type="AlphaFoldDB" id="A0A9X3TRS5"/>
<proteinExistence type="predicted"/>
<accession>A0A9X3TRS5</accession>
<comment type="caution">
    <text evidence="1">The sequence shown here is derived from an EMBL/GenBank/DDBJ whole genome shotgun (WGS) entry which is preliminary data.</text>
</comment>
<gene>
    <name evidence="1" type="ORF">O3V59_12465</name>
</gene>
<organism evidence="1 2">
    <name type="scientific">Brevibacillus thermoruber</name>
    <dbReference type="NCBI Taxonomy" id="33942"/>
    <lineage>
        <taxon>Bacteria</taxon>
        <taxon>Bacillati</taxon>
        <taxon>Bacillota</taxon>
        <taxon>Bacilli</taxon>
        <taxon>Bacillales</taxon>
        <taxon>Paenibacillaceae</taxon>
        <taxon>Brevibacillus</taxon>
    </lineage>
</organism>
<evidence type="ECO:0000313" key="1">
    <source>
        <dbReference type="EMBL" id="MDA5109180.1"/>
    </source>
</evidence>
<dbReference type="Proteomes" id="UP001151071">
    <property type="component" value="Unassembled WGS sequence"/>
</dbReference>
<reference evidence="1" key="1">
    <citation type="submission" date="2022-12" db="EMBL/GenBank/DDBJ databases">
        <title>Draft genome sequence of the thermophilic strain Brevibacillus thermoruber HT42, isolated from Los Humeros, Puebla, Mexico, with biotechnological potential.</title>
        <authorList>
            <person name="Lara Sanchez J."/>
            <person name="Solis Palacios R."/>
            <person name="Bustos Baena A.S."/>
            <person name="Ruz Baez A.E."/>
            <person name="Espinosa Luna G."/>
            <person name="Oliart Ros R.M."/>
        </authorList>
    </citation>
    <scope>NUCLEOTIDE SEQUENCE</scope>
    <source>
        <strain evidence="1">HT42</strain>
    </source>
</reference>
<dbReference type="EMBL" id="JAPYYP010000014">
    <property type="protein sequence ID" value="MDA5109180.1"/>
    <property type="molecule type" value="Genomic_DNA"/>
</dbReference>
<name>A0A9X3TRS5_9BACL</name>
<protein>
    <submittedName>
        <fullName evidence="1">Uncharacterized protein</fullName>
    </submittedName>
</protein>
<sequence length="84" mass="9616">MTDSRFGKTLPERDNHNTLFKKQPKFSKLDQIWQGTSLAWKEPKLGTAKRKKGENAAPIRRERGALLPEGLRGAKDFLDSSRTY</sequence>
<evidence type="ECO:0000313" key="2">
    <source>
        <dbReference type="Proteomes" id="UP001151071"/>
    </source>
</evidence>
<keyword evidence="2" id="KW-1185">Reference proteome</keyword>